<evidence type="ECO:0000313" key="6">
    <source>
        <dbReference type="Proteomes" id="UP000002774"/>
    </source>
</evidence>
<feature type="chain" id="PRO_5003556969" evidence="1">
    <location>
        <begin position="22"/>
        <end position="827"/>
    </location>
</feature>
<dbReference type="EMBL" id="CM001403">
    <property type="protein sequence ID" value="EHQ30865.1"/>
    <property type="molecule type" value="Genomic_DNA"/>
</dbReference>
<organism evidence="5 6">
    <name type="scientific">Mucilaginibacter paludis DSM 18603</name>
    <dbReference type="NCBI Taxonomy" id="714943"/>
    <lineage>
        <taxon>Bacteria</taxon>
        <taxon>Pseudomonadati</taxon>
        <taxon>Bacteroidota</taxon>
        <taxon>Sphingobacteriia</taxon>
        <taxon>Sphingobacteriales</taxon>
        <taxon>Sphingobacteriaceae</taxon>
        <taxon>Mucilaginibacter</taxon>
    </lineage>
</organism>
<dbReference type="GO" id="GO:0004560">
    <property type="term" value="F:alpha-L-fucosidase activity"/>
    <property type="evidence" value="ECO:0007669"/>
    <property type="project" value="InterPro"/>
</dbReference>
<dbReference type="Pfam" id="PF21307">
    <property type="entry name" value="Glyco_hydro_95_C"/>
    <property type="match status" value="1"/>
</dbReference>
<dbReference type="eggNOG" id="COG1554">
    <property type="taxonomic scope" value="Bacteria"/>
</dbReference>
<dbReference type="Gene3D" id="2.60.40.1180">
    <property type="entry name" value="Golgi alpha-mannosidase II"/>
    <property type="match status" value="1"/>
</dbReference>
<dbReference type="PIRSF" id="PIRSF007663">
    <property type="entry name" value="UCP007663"/>
    <property type="match status" value="1"/>
</dbReference>
<dbReference type="GO" id="GO:0005975">
    <property type="term" value="P:carbohydrate metabolic process"/>
    <property type="evidence" value="ECO:0007669"/>
    <property type="project" value="InterPro"/>
</dbReference>
<dbReference type="InterPro" id="IPR049053">
    <property type="entry name" value="AFCA-like_C"/>
</dbReference>
<sequence length="827" mass="91955">MMPIKYKLIMAFAVLSFSSFAQNSSKLWYSHPAKVWTEALPLGNGRLGAMIFGRVDQELIQLNEGTLWSGGPVKHNVNPDAYSYLLQTREALLKEENYVKAAALARKMQGVYSESFEPLGDVMISQKFKEASPSAYYRDLDISDAVSTTRFTIDGTQFTRQMFISAPDQVIVIRLKASKPGQLNFKVSTKSQLKFGNSVINGSQIAMLGHAPLHADPSYVNYNKTPVIYQDSTGKQGMRYALLLKAVGNGTITTDTSGLSVKNGSDIILFLSAATSFNGFDKSPDKDGQDEVRIATQYLNTALKKDWQSLFDAHLADYHRYYNRVTFNLAAPKDNTNALLPTDERLIGYTRGTKDPALETLYYNYGRYLLISCSRPGGAAANLQGIWNNIVRPPWSSNFTTNINTQMNYWPSEMTNLSELNEPLFEQIKHLAVTGKATAKEFYHAEGWAVHHNSDIWALSNPVGDKRGDPKWANWSMGSPWLSQHLWTHYQFTGDKLFLKDTAYPLMKGAAQFCLSWLVENKDGLLVTAPSVSPENDFIDDRGHEGSVSIATTMDMSIIWDLFTNVIEACNVLNTDRDFRDLIIAKRAKLFPLHIGKKGNLQEWYKDWEDVDPHHRHVSHLFGLHPGREISPLTTPDFAEAAKKTLELRGDEGTGWSLAWKINFWARLLDGNHAYGLIRDLLRAAGAKIDPSASGKPGNGSGAYPNLFDAHPPFQIDGNFGGVAGMTELLLQSQMSEIDLLPALPDEWASGSILGLKARGNFEVAIIWKDHRLVSSTIKSVVGGECKIRTLVPVKVSGLTIKSQKSTIGYLTSFPSVKGKTYQILPI</sequence>
<dbReference type="Proteomes" id="UP000002774">
    <property type="component" value="Chromosome"/>
</dbReference>
<dbReference type="InterPro" id="IPR016518">
    <property type="entry name" value="Alpha-L-fucosidase"/>
</dbReference>
<dbReference type="Gene3D" id="1.50.10.10">
    <property type="match status" value="1"/>
</dbReference>
<protein>
    <submittedName>
        <fullName evidence="5">Alpha-L-fucosidase</fullName>
    </submittedName>
</protein>
<evidence type="ECO:0000313" key="5">
    <source>
        <dbReference type="EMBL" id="EHQ30865.1"/>
    </source>
</evidence>
<accession>H1Y1J1</accession>
<dbReference type="Gene3D" id="2.70.98.50">
    <property type="entry name" value="putative glycoside hydrolase family protein from bacillus halodurans"/>
    <property type="match status" value="1"/>
</dbReference>
<feature type="domain" description="Glycosyl hydrolase family 95 catalytic" evidence="4">
    <location>
        <begin position="307"/>
        <end position="730"/>
    </location>
</feature>
<dbReference type="AlphaFoldDB" id="H1Y1J1"/>
<name>H1Y1J1_9SPHI</name>
<evidence type="ECO:0000259" key="4">
    <source>
        <dbReference type="Pfam" id="PF22124"/>
    </source>
</evidence>
<dbReference type="PANTHER" id="PTHR31084">
    <property type="entry name" value="ALPHA-L-FUCOSIDASE 2"/>
    <property type="match status" value="1"/>
</dbReference>
<dbReference type="InterPro" id="IPR054363">
    <property type="entry name" value="GH95_cat"/>
</dbReference>
<evidence type="ECO:0000256" key="1">
    <source>
        <dbReference type="SAM" id="SignalP"/>
    </source>
</evidence>
<dbReference type="InterPro" id="IPR012341">
    <property type="entry name" value="6hp_glycosidase-like_sf"/>
</dbReference>
<proteinExistence type="predicted"/>
<feature type="signal peptide" evidence="1">
    <location>
        <begin position="1"/>
        <end position="21"/>
    </location>
</feature>
<gene>
    <name evidence="5" type="ORF">Mucpa_6816</name>
</gene>
<dbReference type="InterPro" id="IPR027414">
    <property type="entry name" value="GH95_N_dom"/>
</dbReference>
<dbReference type="PANTHER" id="PTHR31084:SF0">
    <property type="entry name" value="ALPHA-L-FUCOSIDASE 2"/>
    <property type="match status" value="1"/>
</dbReference>
<dbReference type="InterPro" id="IPR008928">
    <property type="entry name" value="6-hairpin_glycosidase_sf"/>
</dbReference>
<dbReference type="Pfam" id="PF14498">
    <property type="entry name" value="Glyco_hyd_65N_2"/>
    <property type="match status" value="1"/>
</dbReference>
<dbReference type="FunFam" id="1.50.10.10:FF:000028">
    <property type="entry name" value="Alpha-L-fucosidase 2"/>
    <property type="match status" value="1"/>
</dbReference>
<dbReference type="InterPro" id="IPR013780">
    <property type="entry name" value="Glyco_hydro_b"/>
</dbReference>
<dbReference type="Pfam" id="PF22124">
    <property type="entry name" value="Glyco_hydro_95_cat"/>
    <property type="match status" value="1"/>
</dbReference>
<dbReference type="SUPFAM" id="SSF48208">
    <property type="entry name" value="Six-hairpin glycosidases"/>
    <property type="match status" value="1"/>
</dbReference>
<reference evidence="5" key="1">
    <citation type="submission" date="2011-09" db="EMBL/GenBank/DDBJ databases">
        <title>The permanent draft genome of Mucilaginibacter paludis DSM 18603.</title>
        <authorList>
            <consortium name="US DOE Joint Genome Institute (JGI-PGF)"/>
            <person name="Lucas S."/>
            <person name="Han J."/>
            <person name="Lapidus A."/>
            <person name="Bruce D."/>
            <person name="Goodwin L."/>
            <person name="Pitluck S."/>
            <person name="Peters L."/>
            <person name="Kyrpides N."/>
            <person name="Mavromatis K."/>
            <person name="Ivanova N."/>
            <person name="Mikhailova N."/>
            <person name="Held B."/>
            <person name="Detter J.C."/>
            <person name="Tapia R."/>
            <person name="Han C."/>
            <person name="Land M."/>
            <person name="Hauser L."/>
            <person name="Markowitz V."/>
            <person name="Cheng J.-F."/>
            <person name="Hugenholtz P."/>
            <person name="Woyke T."/>
            <person name="Wu D."/>
            <person name="Tindall B."/>
            <person name="Brambilla E."/>
            <person name="Klenk H.-P."/>
            <person name="Eisen J.A."/>
        </authorList>
    </citation>
    <scope>NUCLEOTIDE SEQUENCE [LARGE SCALE GENOMIC DNA]</scope>
    <source>
        <strain evidence="5">DSM 18603</strain>
    </source>
</reference>
<feature type="domain" description="Alpha fucosidase A-like C-terminal" evidence="3">
    <location>
        <begin position="732"/>
        <end position="824"/>
    </location>
</feature>
<dbReference type="HOGENOM" id="CLU_004617_2_2_10"/>
<feature type="domain" description="Glycosyl hydrolase family 95 N-terminal" evidence="2">
    <location>
        <begin position="27"/>
        <end position="278"/>
    </location>
</feature>
<keyword evidence="1" id="KW-0732">Signal</keyword>
<dbReference type="STRING" id="714943.Mucpa_6816"/>
<evidence type="ECO:0000259" key="3">
    <source>
        <dbReference type="Pfam" id="PF21307"/>
    </source>
</evidence>
<evidence type="ECO:0000259" key="2">
    <source>
        <dbReference type="Pfam" id="PF14498"/>
    </source>
</evidence>
<keyword evidence="6" id="KW-1185">Reference proteome</keyword>
<dbReference type="RefSeq" id="WP_008512893.1">
    <property type="nucleotide sequence ID" value="NZ_CM001403.1"/>
</dbReference>